<dbReference type="InterPro" id="IPR022742">
    <property type="entry name" value="Hydrolase_4"/>
</dbReference>
<dbReference type="STRING" id="105231.A0A1Y1HL20"/>
<dbReference type="GO" id="GO:0016020">
    <property type="term" value="C:membrane"/>
    <property type="evidence" value="ECO:0000318"/>
    <property type="project" value="GO_Central"/>
</dbReference>
<dbReference type="InterPro" id="IPR029058">
    <property type="entry name" value="AB_hydrolase_fold"/>
</dbReference>
<evidence type="ECO:0000313" key="2">
    <source>
        <dbReference type="EMBL" id="GAQ78332.1"/>
    </source>
</evidence>
<name>A0A1Y1HL20_KLENI</name>
<evidence type="ECO:0000259" key="1">
    <source>
        <dbReference type="Pfam" id="PF12146"/>
    </source>
</evidence>
<dbReference type="GO" id="GO:0016298">
    <property type="term" value="F:lipase activity"/>
    <property type="evidence" value="ECO:0000318"/>
    <property type="project" value="GO_Central"/>
</dbReference>
<proteinExistence type="predicted"/>
<accession>A0A1Y1HL20</accession>
<dbReference type="AlphaFoldDB" id="A0A1Y1HL20"/>
<reference evidence="2 3" key="1">
    <citation type="journal article" date="2014" name="Nat. Commun.">
        <title>Klebsormidium flaccidum genome reveals primary factors for plant terrestrial adaptation.</title>
        <authorList>
            <person name="Hori K."/>
            <person name="Maruyama F."/>
            <person name="Fujisawa T."/>
            <person name="Togashi T."/>
            <person name="Yamamoto N."/>
            <person name="Seo M."/>
            <person name="Sato S."/>
            <person name="Yamada T."/>
            <person name="Mori H."/>
            <person name="Tajima N."/>
            <person name="Moriyama T."/>
            <person name="Ikeuchi M."/>
            <person name="Watanabe M."/>
            <person name="Wada H."/>
            <person name="Kobayashi K."/>
            <person name="Saito M."/>
            <person name="Masuda T."/>
            <person name="Sasaki-Sekimoto Y."/>
            <person name="Mashiguchi K."/>
            <person name="Awai K."/>
            <person name="Shimojima M."/>
            <person name="Masuda S."/>
            <person name="Iwai M."/>
            <person name="Nobusawa T."/>
            <person name="Narise T."/>
            <person name="Kondo S."/>
            <person name="Saito H."/>
            <person name="Sato R."/>
            <person name="Murakawa M."/>
            <person name="Ihara Y."/>
            <person name="Oshima-Yamada Y."/>
            <person name="Ohtaka K."/>
            <person name="Satoh M."/>
            <person name="Sonobe K."/>
            <person name="Ishii M."/>
            <person name="Ohtani R."/>
            <person name="Kanamori-Sato M."/>
            <person name="Honoki R."/>
            <person name="Miyazaki D."/>
            <person name="Mochizuki H."/>
            <person name="Umetsu J."/>
            <person name="Higashi K."/>
            <person name="Shibata D."/>
            <person name="Kamiya Y."/>
            <person name="Sato N."/>
            <person name="Nakamura Y."/>
            <person name="Tabata S."/>
            <person name="Ida S."/>
            <person name="Kurokawa K."/>
            <person name="Ohta H."/>
        </authorList>
    </citation>
    <scope>NUCLEOTIDE SEQUENCE [LARGE SCALE GENOMIC DNA]</scope>
    <source>
        <strain evidence="2 3">NIES-2285</strain>
    </source>
</reference>
<dbReference type="InterPro" id="IPR000073">
    <property type="entry name" value="AB_hydrolase_1"/>
</dbReference>
<protein>
    <submittedName>
        <fullName evidence="2">Monoacylglycerol Lipase</fullName>
    </submittedName>
</protein>
<dbReference type="EMBL" id="DF236960">
    <property type="protein sequence ID" value="GAQ78332.1"/>
    <property type="molecule type" value="Genomic_DNA"/>
</dbReference>
<dbReference type="SUPFAM" id="SSF53474">
    <property type="entry name" value="alpha/beta-Hydrolases"/>
    <property type="match status" value="1"/>
</dbReference>
<dbReference type="OrthoDB" id="2498029at2759"/>
<evidence type="ECO:0000313" key="3">
    <source>
        <dbReference type="Proteomes" id="UP000054558"/>
    </source>
</evidence>
<dbReference type="Gene3D" id="3.40.50.1820">
    <property type="entry name" value="alpha/beta hydrolase"/>
    <property type="match status" value="1"/>
</dbReference>
<sequence>MEGIEELFKERLVDTTEGHFTCSRGVKLFTRTWTPSKQKPKALVCILHGFGSNISWLAQKTALLFTDAGYAVAGLDAQGFGRSDGLDGYIPDFDHLVSDAREYFGTVRKLDRFQELPAFLYGESMGGASALLLSLDEPGEWAGAILSAPMVKILDKYRPPWIVEQLGLLLVHVIPTWPIVPVRNRVDNSFRDPAKCELAKKDPYIYVKKPRLKTGQELLRVTLHLQQRLQEITIPFLVLHGTADTVTDIEVSQALYEQAASSDKTIKIYPDGYHALLQGEPEEQRQRIADDIVTWIDKRAHAYTHAGGKAALQDAELVDRVLEDA</sequence>
<dbReference type="Proteomes" id="UP000054558">
    <property type="component" value="Unassembled WGS sequence"/>
</dbReference>
<organism evidence="2 3">
    <name type="scientific">Klebsormidium nitens</name>
    <name type="common">Green alga</name>
    <name type="synonym">Ulothrix nitens</name>
    <dbReference type="NCBI Taxonomy" id="105231"/>
    <lineage>
        <taxon>Eukaryota</taxon>
        <taxon>Viridiplantae</taxon>
        <taxon>Streptophyta</taxon>
        <taxon>Klebsormidiophyceae</taxon>
        <taxon>Klebsormidiales</taxon>
        <taxon>Klebsormidiaceae</taxon>
        <taxon>Klebsormidium</taxon>
    </lineage>
</organism>
<dbReference type="PANTHER" id="PTHR11614">
    <property type="entry name" value="PHOSPHOLIPASE-RELATED"/>
    <property type="match status" value="1"/>
</dbReference>
<dbReference type="PRINTS" id="PR00111">
    <property type="entry name" value="ABHYDROLASE"/>
</dbReference>
<gene>
    <name evidence="2" type="ORF">KFL_000110290</name>
</gene>
<dbReference type="InterPro" id="IPR051044">
    <property type="entry name" value="MAG_DAG_Lipase"/>
</dbReference>
<feature type="domain" description="Serine aminopeptidase S33" evidence="1">
    <location>
        <begin position="38"/>
        <end position="281"/>
    </location>
</feature>
<dbReference type="OMA" id="NDVSWTF"/>
<dbReference type="Pfam" id="PF12146">
    <property type="entry name" value="Hydrolase_4"/>
    <property type="match status" value="1"/>
</dbReference>
<keyword evidence="3" id="KW-1185">Reference proteome</keyword>